<dbReference type="InParanoid" id="F7PTJ9"/>
<keyword evidence="6" id="KW-1185">Reference proteome</keyword>
<reference evidence="5 6" key="1">
    <citation type="journal article" date="2011" name="J. Bacteriol.">
        <title>Genome sequence of Haloplasma contractile, an unusual contractile bacterium from a deep-sea anoxic brine lake.</title>
        <authorList>
            <person name="Antunes A."/>
            <person name="Alam I."/>
            <person name="El Dorry H."/>
            <person name="Siam R."/>
            <person name="Robertson A."/>
            <person name="Bajic V.B."/>
            <person name="Stingl U."/>
        </authorList>
    </citation>
    <scope>NUCLEOTIDE SEQUENCE [LARGE SCALE GENOMIC DNA]</scope>
    <source>
        <strain evidence="5 6">SSD-17B</strain>
    </source>
</reference>
<dbReference type="Gene3D" id="3.40.50.1370">
    <property type="entry name" value="Aspartate/ornithine carbamoyltransferase"/>
    <property type="match status" value="2"/>
</dbReference>
<dbReference type="InterPro" id="IPR006131">
    <property type="entry name" value="Asp_carbamoyltransf_Asp/Orn-bd"/>
</dbReference>
<dbReference type="EC" id="2.1.3.3" evidence="5"/>
<evidence type="ECO:0000259" key="4">
    <source>
        <dbReference type="Pfam" id="PF02729"/>
    </source>
</evidence>
<dbReference type="GO" id="GO:0019240">
    <property type="term" value="P:citrulline biosynthetic process"/>
    <property type="evidence" value="ECO:0007669"/>
    <property type="project" value="TreeGrafter"/>
</dbReference>
<dbReference type="GO" id="GO:0004585">
    <property type="term" value="F:ornithine carbamoyltransferase activity"/>
    <property type="evidence" value="ECO:0007669"/>
    <property type="project" value="UniProtKB-EC"/>
</dbReference>
<dbReference type="STRING" id="1033810.HLPCO_001685"/>
<dbReference type="PRINTS" id="PR00102">
    <property type="entry name" value="OTCASE"/>
</dbReference>
<feature type="domain" description="Aspartate/ornithine carbamoyltransferase carbamoyl-P binding" evidence="4">
    <location>
        <begin position="2"/>
        <end position="134"/>
    </location>
</feature>
<evidence type="ECO:0000313" key="5">
    <source>
        <dbReference type="EMBL" id="ERJ12158.1"/>
    </source>
</evidence>
<dbReference type="Pfam" id="PF00185">
    <property type="entry name" value="OTCace"/>
    <property type="match status" value="1"/>
</dbReference>
<gene>
    <name evidence="5" type="ORF">HLPCO_001685</name>
</gene>
<evidence type="ECO:0000259" key="3">
    <source>
        <dbReference type="Pfam" id="PF00185"/>
    </source>
</evidence>
<keyword evidence="1 2" id="KW-0808">Transferase</keyword>
<name>F7PTJ9_9MOLU</name>
<dbReference type="GO" id="GO:0016597">
    <property type="term" value="F:amino acid binding"/>
    <property type="evidence" value="ECO:0007669"/>
    <property type="project" value="InterPro"/>
</dbReference>
<dbReference type="InterPro" id="IPR006132">
    <property type="entry name" value="Asp/Orn_carbamoyltranf_P-bd"/>
</dbReference>
<dbReference type="EMBL" id="AFNU02000005">
    <property type="protein sequence ID" value="ERJ12158.1"/>
    <property type="molecule type" value="Genomic_DNA"/>
</dbReference>
<dbReference type="RefSeq" id="WP_008825158.1">
    <property type="nucleotide sequence ID" value="NZ_AFNU02000005.1"/>
</dbReference>
<dbReference type="OrthoDB" id="9802587at2"/>
<evidence type="ECO:0000313" key="6">
    <source>
        <dbReference type="Proteomes" id="UP000005707"/>
    </source>
</evidence>
<dbReference type="GO" id="GO:0042450">
    <property type="term" value="P:L-arginine biosynthetic process via ornithine"/>
    <property type="evidence" value="ECO:0007669"/>
    <property type="project" value="TreeGrafter"/>
</dbReference>
<dbReference type="Proteomes" id="UP000005707">
    <property type="component" value="Unassembled WGS sequence"/>
</dbReference>
<feature type="domain" description="Aspartate/ornithine carbamoyltransferase Asp/Orn-binding" evidence="3">
    <location>
        <begin position="142"/>
        <end position="277"/>
    </location>
</feature>
<dbReference type="PANTHER" id="PTHR45753:SF3">
    <property type="entry name" value="ORNITHINE TRANSCARBAMYLASE, MITOCHONDRIAL"/>
    <property type="match status" value="1"/>
</dbReference>
<dbReference type="SUPFAM" id="SSF53671">
    <property type="entry name" value="Aspartate/ornithine carbamoyltransferase"/>
    <property type="match status" value="1"/>
</dbReference>
<dbReference type="InterPro" id="IPR006130">
    <property type="entry name" value="Asp/Orn_carbamoylTrfase"/>
</dbReference>
<accession>F7PTJ9</accession>
<reference evidence="5 6" key="2">
    <citation type="journal article" date="2013" name="PLoS ONE">
        <title>INDIGO - INtegrated Data Warehouse of MIcrobial GenOmes with Examples from the Red Sea Extremophiles.</title>
        <authorList>
            <person name="Alam I."/>
            <person name="Antunes A."/>
            <person name="Kamau A.A."/>
            <person name="Ba Alawi W."/>
            <person name="Kalkatawi M."/>
            <person name="Stingl U."/>
            <person name="Bajic V.B."/>
        </authorList>
    </citation>
    <scope>NUCLEOTIDE SEQUENCE [LARGE SCALE GENOMIC DNA]</scope>
    <source>
        <strain evidence="5 6">SSD-17B</strain>
    </source>
</reference>
<comment type="caution">
    <text evidence="5">The sequence shown here is derived from an EMBL/GenBank/DDBJ whole genome shotgun (WGS) entry which is preliminary data.</text>
</comment>
<proteinExistence type="inferred from homology"/>
<comment type="similarity">
    <text evidence="2">Belongs to the aspartate/ornithine carbamoyltransferase superfamily.</text>
</comment>
<dbReference type="eggNOG" id="COG0078">
    <property type="taxonomic scope" value="Bacteria"/>
</dbReference>
<dbReference type="AlphaFoldDB" id="F7PTJ9"/>
<protein>
    <submittedName>
        <fullName evidence="5">Ornithine carbamoyltransferase protein</fullName>
        <ecNumber evidence="5">2.1.3.3</ecNumber>
    </submittedName>
</protein>
<dbReference type="PANTHER" id="PTHR45753">
    <property type="entry name" value="ORNITHINE CARBAMOYLTRANSFERASE, MITOCHONDRIAL"/>
    <property type="match status" value="1"/>
</dbReference>
<dbReference type="Pfam" id="PF02729">
    <property type="entry name" value="OTCace_N"/>
    <property type="match status" value="1"/>
</dbReference>
<dbReference type="InterPro" id="IPR036901">
    <property type="entry name" value="Asp/Orn_carbamoylTrfase_sf"/>
</dbReference>
<evidence type="ECO:0000256" key="1">
    <source>
        <dbReference type="ARBA" id="ARBA00022679"/>
    </source>
</evidence>
<sequence>MNLLTIKELNAKQITDLYKITDLLKQDSYSNLLTGMTFVLFFPQTSIRTRIAFEKGIKSLGGECILFPPETLDKKEELQDVVQYIENFAAAVIVRHKEYDKVEMLAKCSNIPIINAMTAYNHPCEIISDLYAISKIKTDYRELTYSFVGENANICRSWLNISTIMNLSFNHVCKTGYQFDYEDDHYTFLTDLESVLPKTDIVLTDSLREELKTEDYIKSYQITLDRMKLAKKGALLNPCPPFYRDEEVSSEVINSNYFVGYSFKENLLYVKQAIILYCLGIEIN</sequence>
<evidence type="ECO:0000256" key="2">
    <source>
        <dbReference type="RuleBase" id="RU003634"/>
    </source>
</evidence>
<organism evidence="5 6">
    <name type="scientific">Haloplasma contractile SSD-17B</name>
    <dbReference type="NCBI Taxonomy" id="1033810"/>
    <lineage>
        <taxon>Bacteria</taxon>
        <taxon>Bacillati</taxon>
        <taxon>Mycoplasmatota</taxon>
        <taxon>Mollicutes</taxon>
        <taxon>Haloplasmatales</taxon>
        <taxon>Haloplasmataceae</taxon>
        <taxon>Haloplasma</taxon>
    </lineage>
</organism>
<dbReference type="PRINTS" id="PR00100">
    <property type="entry name" value="AOTCASE"/>
</dbReference>
<dbReference type="InterPro" id="IPR002292">
    <property type="entry name" value="Orn/put_carbamltrans"/>
</dbReference>